<gene>
    <name evidence="6" type="ORF">BE04_15285</name>
</gene>
<dbReference type="Pfam" id="PF13191">
    <property type="entry name" value="AAA_16"/>
    <property type="match status" value="1"/>
</dbReference>
<dbReference type="GO" id="GO:0004674">
    <property type="term" value="F:protein serine/threonine kinase activity"/>
    <property type="evidence" value="ECO:0007669"/>
    <property type="project" value="TreeGrafter"/>
</dbReference>
<evidence type="ECO:0000313" key="7">
    <source>
        <dbReference type="Proteomes" id="UP000075604"/>
    </source>
</evidence>
<dbReference type="InterPro" id="IPR011009">
    <property type="entry name" value="Kinase-like_dom_sf"/>
</dbReference>
<dbReference type="PANTHER" id="PTHR43289:SF6">
    <property type="entry name" value="SERINE_THREONINE-PROTEIN KINASE NEKL-3"/>
    <property type="match status" value="1"/>
</dbReference>
<evidence type="ECO:0000256" key="3">
    <source>
        <dbReference type="ARBA" id="ARBA00022777"/>
    </source>
</evidence>
<dbReference type="SUPFAM" id="SSF56112">
    <property type="entry name" value="Protein kinase-like (PK-like)"/>
    <property type="match status" value="1"/>
</dbReference>
<dbReference type="Pfam" id="PF00069">
    <property type="entry name" value="Pkinase"/>
    <property type="match status" value="1"/>
</dbReference>
<evidence type="ECO:0000259" key="5">
    <source>
        <dbReference type="PROSITE" id="PS50011"/>
    </source>
</evidence>
<dbReference type="InterPro" id="IPR027417">
    <property type="entry name" value="P-loop_NTPase"/>
</dbReference>
<organism evidence="6 7">
    <name type="scientific">Sorangium cellulosum</name>
    <name type="common">Polyangium cellulosum</name>
    <dbReference type="NCBI Taxonomy" id="56"/>
    <lineage>
        <taxon>Bacteria</taxon>
        <taxon>Pseudomonadati</taxon>
        <taxon>Myxococcota</taxon>
        <taxon>Polyangia</taxon>
        <taxon>Polyangiales</taxon>
        <taxon>Polyangiaceae</taxon>
        <taxon>Sorangium</taxon>
    </lineage>
</organism>
<evidence type="ECO:0000256" key="4">
    <source>
        <dbReference type="ARBA" id="ARBA00022840"/>
    </source>
</evidence>
<evidence type="ECO:0000313" key="6">
    <source>
        <dbReference type="EMBL" id="KYF46777.1"/>
    </source>
</evidence>
<dbReference type="Proteomes" id="UP000075604">
    <property type="component" value="Unassembled WGS sequence"/>
</dbReference>
<dbReference type="InterPro" id="IPR041664">
    <property type="entry name" value="AAA_16"/>
</dbReference>
<dbReference type="InterPro" id="IPR000719">
    <property type="entry name" value="Prot_kinase_dom"/>
</dbReference>
<keyword evidence="2" id="KW-0547">Nucleotide-binding</keyword>
<dbReference type="InterPro" id="IPR008271">
    <property type="entry name" value="Ser/Thr_kinase_AS"/>
</dbReference>
<dbReference type="Gene3D" id="3.40.50.300">
    <property type="entry name" value="P-loop containing nucleotide triphosphate hydrolases"/>
    <property type="match status" value="1"/>
</dbReference>
<dbReference type="Gene3D" id="1.10.510.10">
    <property type="entry name" value="Transferase(Phosphotransferase) domain 1"/>
    <property type="match status" value="1"/>
</dbReference>
<comment type="caution">
    <text evidence="6">The sequence shown here is derived from an EMBL/GenBank/DDBJ whole genome shotgun (WGS) entry which is preliminary data.</text>
</comment>
<dbReference type="PROSITE" id="PS00108">
    <property type="entry name" value="PROTEIN_KINASE_ST"/>
    <property type="match status" value="1"/>
</dbReference>
<sequence>MQSGDIVEDRFVIEQLAGHGGMGAVFRARDRASQGPVAMKVLRGRAESDVARFLRETRILREIDDPRIVRYVAHGALPSGEPYLAMEWLEGEDLAVRLTRERPSYEESIDLGIAVAEALGVLHDRGIVHRDLKPSNIFLVGGRFDGVKLLDFGLARAESSTRKTATGTLLGTVSYMAPEQARGASDLDARADVFALGCVLFELLTGAPPFAGIQAMSVLTKILFEPAPRLAERRRTVPPELDELLARMLAKLPDDRPKNGHAAAEALLDFRSRSARRGDPTLLAAPPSEPRLSHCELQPAAVLLVGAPPPEVDQVDDAPLEAIAAAYGAQIDRLLDLSATVLLSGATVATDLAAQAARCALAMSRHARGRRIGLSMGRSASGQLRVEPAFDRTVRLLADDAAPAPAAESALVVIDEPMLGLLDARFEVRRTGGVLVLHGERDIAEPRPLLGQPSPCFGRERELRSMSSLFDDCVGQSGAQVVLVTAPPGVGKTRLGSEFLRNLRARGEDVDVWTARAAPPSCRASCSVIASLRRSAGAAVEARPGEAVDERAPGEEGGGGFLDLVVARCAERPVVLLLDDLQWADAASLRALDRALVRLEDRPLFLLALGRPEVHEAFPKLWDGRPLQEIRLRELPRRPAEQLIQHALGARATPEVIERISRIARGNAFFLEELIRAAGAPAGEGRPEAVIATIHARSFALDDDARRILRAASVFGETFWAGGVAALLGHLGGRSSGVQDRIDALVEQDIVERRPGARFPGETEVAFRHALVHEAALAMLTDEDRALGRRLAADWMEARAGEAGAAL</sequence>
<protein>
    <recommendedName>
        <fullName evidence="5">Protein kinase domain-containing protein</fullName>
    </recommendedName>
</protein>
<proteinExistence type="predicted"/>
<dbReference type="AlphaFoldDB" id="A0A150NYA5"/>
<evidence type="ECO:0000256" key="1">
    <source>
        <dbReference type="ARBA" id="ARBA00022679"/>
    </source>
</evidence>
<name>A0A150NYA5_SORCE</name>
<keyword evidence="3" id="KW-0418">Kinase</keyword>
<dbReference type="Gene3D" id="3.30.200.20">
    <property type="entry name" value="Phosphorylase Kinase, domain 1"/>
    <property type="match status" value="1"/>
</dbReference>
<reference evidence="6 7" key="1">
    <citation type="submission" date="2014-02" db="EMBL/GenBank/DDBJ databases">
        <title>The small core and large imbalanced accessory genome model reveals a collaborative survival strategy of Sorangium cellulosum strains in nature.</title>
        <authorList>
            <person name="Han K."/>
            <person name="Peng R."/>
            <person name="Blom J."/>
            <person name="Li Y.-Z."/>
        </authorList>
    </citation>
    <scope>NUCLEOTIDE SEQUENCE [LARGE SCALE GENOMIC DNA]</scope>
    <source>
        <strain evidence="6 7">So0157-18</strain>
    </source>
</reference>
<feature type="domain" description="Protein kinase" evidence="5">
    <location>
        <begin position="11"/>
        <end position="268"/>
    </location>
</feature>
<dbReference type="SUPFAM" id="SSF52540">
    <property type="entry name" value="P-loop containing nucleoside triphosphate hydrolases"/>
    <property type="match status" value="1"/>
</dbReference>
<keyword evidence="4" id="KW-0067">ATP-binding</keyword>
<dbReference type="EMBL" id="JELX01004600">
    <property type="protein sequence ID" value="KYF46777.1"/>
    <property type="molecule type" value="Genomic_DNA"/>
</dbReference>
<dbReference type="GO" id="GO:0005524">
    <property type="term" value="F:ATP binding"/>
    <property type="evidence" value="ECO:0007669"/>
    <property type="project" value="UniProtKB-KW"/>
</dbReference>
<evidence type="ECO:0000256" key="2">
    <source>
        <dbReference type="ARBA" id="ARBA00022741"/>
    </source>
</evidence>
<dbReference type="PROSITE" id="PS50011">
    <property type="entry name" value="PROTEIN_KINASE_DOM"/>
    <property type="match status" value="1"/>
</dbReference>
<dbReference type="PANTHER" id="PTHR43289">
    <property type="entry name" value="MITOGEN-ACTIVATED PROTEIN KINASE KINASE KINASE 20-RELATED"/>
    <property type="match status" value="1"/>
</dbReference>
<keyword evidence="1" id="KW-0808">Transferase</keyword>
<dbReference type="SMART" id="SM00220">
    <property type="entry name" value="S_TKc"/>
    <property type="match status" value="1"/>
</dbReference>
<accession>A0A150NYA5</accession>
<dbReference type="CDD" id="cd14014">
    <property type="entry name" value="STKc_PknB_like"/>
    <property type="match status" value="1"/>
</dbReference>